<dbReference type="AlphaFoldDB" id="A0ABD2MEL4"/>
<dbReference type="EMBL" id="JBICBT010000013">
    <property type="protein sequence ID" value="KAL3125977.1"/>
    <property type="molecule type" value="Genomic_DNA"/>
</dbReference>
<evidence type="ECO:0000313" key="1">
    <source>
        <dbReference type="EMBL" id="KAL3125977.1"/>
    </source>
</evidence>
<reference evidence="1 2" key="1">
    <citation type="submission" date="2024-10" db="EMBL/GenBank/DDBJ databases">
        <authorList>
            <person name="Kim D."/>
        </authorList>
    </citation>
    <scope>NUCLEOTIDE SEQUENCE [LARGE SCALE GENOMIC DNA]</scope>
    <source>
        <strain evidence="1">BH-2024</strain>
    </source>
</reference>
<proteinExistence type="predicted"/>
<accession>A0ABD2MEL4</accession>
<keyword evidence="2" id="KW-1185">Reference proteome</keyword>
<protein>
    <submittedName>
        <fullName evidence="1">Uncharacterized protein</fullName>
    </submittedName>
</protein>
<organism evidence="1 2">
    <name type="scientific">Heterodera trifolii</name>
    <dbReference type="NCBI Taxonomy" id="157864"/>
    <lineage>
        <taxon>Eukaryota</taxon>
        <taxon>Metazoa</taxon>
        <taxon>Ecdysozoa</taxon>
        <taxon>Nematoda</taxon>
        <taxon>Chromadorea</taxon>
        <taxon>Rhabditida</taxon>
        <taxon>Tylenchina</taxon>
        <taxon>Tylenchomorpha</taxon>
        <taxon>Tylenchoidea</taxon>
        <taxon>Heteroderidae</taxon>
        <taxon>Heteroderinae</taxon>
        <taxon>Heterodera</taxon>
    </lineage>
</organism>
<sequence length="167" mass="18428">MAVNVTQSSIKSPCPWRSPKTFLNSGTGICTPGTSSWRSSRPKKFDTCTEENKSMSALSRNTVGARRWGGGVRAVLNRTRPNELARVGSNGSRNNRTKGNGVTFEAMGEHPVYDCPYTDEFEAPRFELDDINGKEVRVPAGHANTRQYIPKSLRSDSGQCRIVNIFS</sequence>
<name>A0ABD2MEL4_9BILA</name>
<gene>
    <name evidence="1" type="ORF">niasHT_001495</name>
</gene>
<evidence type="ECO:0000313" key="2">
    <source>
        <dbReference type="Proteomes" id="UP001620626"/>
    </source>
</evidence>
<dbReference type="Proteomes" id="UP001620626">
    <property type="component" value="Unassembled WGS sequence"/>
</dbReference>
<comment type="caution">
    <text evidence="1">The sequence shown here is derived from an EMBL/GenBank/DDBJ whole genome shotgun (WGS) entry which is preliminary data.</text>
</comment>